<dbReference type="GeneID" id="16994379"/>
<sequence length="467" mass="49215">MGTRKMTVDEQASPRGTNGFEGSDGEAGSAHPPRSPLGRLVASFASYVGAGSRSAVVDAWDSANRARPVITYGDIVPSEPEADSLDQDAWFSEATGSKSAEPERDTYVQGSDVGRASRSLGQRRGTTDPTVPGSRGTVSQTRGASAMGNTAVRTLAAGGPASEDGCPALHGTSGERPRPSVDSGHAMIDLEELGIIPSGSVPYQGLQRRLSGSNDINRRSRTFAHGPERNEVDSDGSIVLSQSAPAAPSEGLRNALAETNTSRTSGDRDSGQRGRTQAPVVSPSLVWRKLEQYLGQRSPRSSPSHDPGTGSELSHASIRGNVAEGSLSEPTAAAGHVYCADSGLEEHQTDQDFARWSTDVQPDAGRSPDRRAVLPITPVTPPIDIALSKHPQTYAEAVGSEIAAELAASHARLHSGAQIPSNRAPKTAPEAPKSMKETESVSRRSHMQRAAKATEQYRDLWLYSTGI</sequence>
<feature type="region of interest" description="Disordered" evidence="1">
    <location>
        <begin position="414"/>
        <end position="453"/>
    </location>
</feature>
<proteinExistence type="predicted"/>
<dbReference type="RefSeq" id="XP_005536447.1">
    <property type="nucleotide sequence ID" value="XM_005536390.1"/>
</dbReference>
<dbReference type="OrthoDB" id="10620554at2759"/>
<dbReference type="EMBL" id="AP006493">
    <property type="protein sequence ID" value="BAM80411.1"/>
    <property type="molecule type" value="Genomic_DNA"/>
</dbReference>
<dbReference type="AlphaFoldDB" id="M1US02"/>
<feature type="compositionally biased region" description="Polar residues" evidence="1">
    <location>
        <begin position="136"/>
        <end position="152"/>
    </location>
</feature>
<evidence type="ECO:0000313" key="2">
    <source>
        <dbReference type="EMBL" id="BAM80411.1"/>
    </source>
</evidence>
<name>M1US02_CYAM1</name>
<dbReference type="Gramene" id="CMK010CT">
    <property type="protein sequence ID" value="CMK010CT"/>
    <property type="gene ID" value="CMK010C"/>
</dbReference>
<accession>M1US02</accession>
<evidence type="ECO:0000313" key="3">
    <source>
        <dbReference type="Proteomes" id="UP000007014"/>
    </source>
</evidence>
<dbReference type="Proteomes" id="UP000007014">
    <property type="component" value="Chromosome 11"/>
</dbReference>
<evidence type="ECO:0000256" key="1">
    <source>
        <dbReference type="SAM" id="MobiDB-lite"/>
    </source>
</evidence>
<dbReference type="KEGG" id="cme:CYME_CMK010C"/>
<gene>
    <name evidence="2" type="ORF">CYME_CMK010C</name>
</gene>
<organism evidence="2 3">
    <name type="scientific">Cyanidioschyzon merolae (strain NIES-3377 / 10D)</name>
    <name type="common">Unicellular red alga</name>
    <dbReference type="NCBI Taxonomy" id="280699"/>
    <lineage>
        <taxon>Eukaryota</taxon>
        <taxon>Rhodophyta</taxon>
        <taxon>Bangiophyceae</taxon>
        <taxon>Cyanidiales</taxon>
        <taxon>Cyanidiaceae</taxon>
        <taxon>Cyanidioschyzon</taxon>
    </lineage>
</organism>
<feature type="region of interest" description="Disordered" evidence="1">
    <location>
        <begin position="72"/>
        <end position="282"/>
    </location>
</feature>
<feature type="region of interest" description="Disordered" evidence="1">
    <location>
        <begin position="294"/>
        <end position="315"/>
    </location>
</feature>
<keyword evidence="3" id="KW-1185">Reference proteome</keyword>
<dbReference type="HOGENOM" id="CLU_585782_0_0_1"/>
<reference evidence="2 3" key="1">
    <citation type="journal article" date="2004" name="Nature">
        <title>Genome sequence of the ultrasmall unicellular red alga Cyanidioschyzon merolae 10D.</title>
        <authorList>
            <person name="Matsuzaki M."/>
            <person name="Misumi O."/>
            <person name="Shin-i T."/>
            <person name="Maruyama S."/>
            <person name="Takahara M."/>
            <person name="Miyagishima S."/>
            <person name="Mori T."/>
            <person name="Nishida K."/>
            <person name="Yagisawa F."/>
            <person name="Nishida K."/>
            <person name="Yoshida Y."/>
            <person name="Nishimura Y."/>
            <person name="Nakao S."/>
            <person name="Kobayashi T."/>
            <person name="Momoyama Y."/>
            <person name="Higashiyama T."/>
            <person name="Minoda A."/>
            <person name="Sano M."/>
            <person name="Nomoto H."/>
            <person name="Oishi K."/>
            <person name="Hayashi H."/>
            <person name="Ohta F."/>
            <person name="Nishizaka S."/>
            <person name="Haga S."/>
            <person name="Miura S."/>
            <person name="Morishita T."/>
            <person name="Kabeya Y."/>
            <person name="Terasawa K."/>
            <person name="Suzuki Y."/>
            <person name="Ishii Y."/>
            <person name="Asakawa S."/>
            <person name="Takano H."/>
            <person name="Ohta N."/>
            <person name="Kuroiwa H."/>
            <person name="Tanaka K."/>
            <person name="Shimizu N."/>
            <person name="Sugano S."/>
            <person name="Sato N."/>
            <person name="Nozaki H."/>
            <person name="Ogasawara N."/>
            <person name="Kohara Y."/>
            <person name="Kuroiwa T."/>
        </authorList>
    </citation>
    <scope>NUCLEOTIDE SEQUENCE [LARGE SCALE GENOMIC DNA]</scope>
    <source>
        <strain evidence="2 3">10D</strain>
    </source>
</reference>
<feature type="region of interest" description="Disordered" evidence="1">
    <location>
        <begin position="1"/>
        <end position="37"/>
    </location>
</feature>
<reference evidence="2 3" key="2">
    <citation type="journal article" date="2007" name="BMC Biol.">
        <title>A 100%-complete sequence reveals unusually simple genomic features in the hot-spring red alga Cyanidioschyzon merolae.</title>
        <authorList>
            <person name="Nozaki H."/>
            <person name="Takano H."/>
            <person name="Misumi O."/>
            <person name="Terasawa K."/>
            <person name="Matsuzaki M."/>
            <person name="Maruyama S."/>
            <person name="Nishida K."/>
            <person name="Yagisawa F."/>
            <person name="Yoshida Y."/>
            <person name="Fujiwara T."/>
            <person name="Takio S."/>
            <person name="Tamura K."/>
            <person name="Chung S.J."/>
            <person name="Nakamura S."/>
            <person name="Kuroiwa H."/>
            <person name="Tanaka K."/>
            <person name="Sato N."/>
            <person name="Kuroiwa T."/>
        </authorList>
    </citation>
    <scope>NUCLEOTIDE SEQUENCE [LARGE SCALE GENOMIC DNA]</scope>
    <source>
        <strain evidence="2 3">10D</strain>
    </source>
</reference>
<protein>
    <submittedName>
        <fullName evidence="2">Uncharacterized protein</fullName>
    </submittedName>
</protein>
<feature type="compositionally biased region" description="Basic and acidic residues" evidence="1">
    <location>
        <begin position="433"/>
        <end position="442"/>
    </location>
</feature>